<dbReference type="EMBL" id="CAUJNA010000095">
    <property type="protein sequence ID" value="CAJ1371739.1"/>
    <property type="molecule type" value="Genomic_DNA"/>
</dbReference>
<dbReference type="AlphaFoldDB" id="A0AA36HNR9"/>
<proteinExistence type="inferred from homology"/>
<feature type="compositionally biased region" description="Low complexity" evidence="8">
    <location>
        <begin position="126"/>
        <end position="142"/>
    </location>
</feature>
<dbReference type="PANTHER" id="PTHR16171:SF7">
    <property type="entry name" value="DNA REPAIR PROTEIN RAD2"/>
    <property type="match status" value="1"/>
</dbReference>
<dbReference type="GO" id="GO:0005634">
    <property type="term" value="C:nucleus"/>
    <property type="evidence" value="ECO:0007669"/>
    <property type="project" value="UniProtKB-SubCell"/>
</dbReference>
<dbReference type="CDD" id="cd09868">
    <property type="entry name" value="PIN_XPG_RAD2"/>
    <property type="match status" value="1"/>
</dbReference>
<keyword evidence="6" id="KW-0234">DNA repair</keyword>
<dbReference type="PRINTS" id="PR00066">
    <property type="entry name" value="XRODRMPGMNTG"/>
</dbReference>
<dbReference type="InterPro" id="IPR006084">
    <property type="entry name" value="XPG/Rad2"/>
</dbReference>
<accession>A0AA36HNR9</accession>
<comment type="similarity">
    <text evidence="2">Belongs to the XPG/RAD2 endonuclease family. XPG subfamily.</text>
</comment>
<dbReference type="Proteomes" id="UP001178507">
    <property type="component" value="Unassembled WGS sequence"/>
</dbReference>
<evidence type="ECO:0000313" key="10">
    <source>
        <dbReference type="EMBL" id="CAJ1371739.1"/>
    </source>
</evidence>
<feature type="domain" description="XPG N-terminal" evidence="9">
    <location>
        <begin position="1"/>
        <end position="98"/>
    </location>
</feature>
<evidence type="ECO:0000256" key="1">
    <source>
        <dbReference type="ARBA" id="ARBA00004123"/>
    </source>
</evidence>
<dbReference type="PROSITE" id="PS00841">
    <property type="entry name" value="XPG_1"/>
    <property type="match status" value="1"/>
</dbReference>
<reference evidence="10" key="1">
    <citation type="submission" date="2023-08" db="EMBL/GenBank/DDBJ databases">
        <authorList>
            <person name="Chen Y."/>
            <person name="Shah S."/>
            <person name="Dougan E. K."/>
            <person name="Thang M."/>
            <person name="Chan C."/>
        </authorList>
    </citation>
    <scope>NUCLEOTIDE SEQUENCE</scope>
</reference>
<organism evidence="10 11">
    <name type="scientific">Effrenium voratum</name>
    <dbReference type="NCBI Taxonomy" id="2562239"/>
    <lineage>
        <taxon>Eukaryota</taxon>
        <taxon>Sar</taxon>
        <taxon>Alveolata</taxon>
        <taxon>Dinophyceae</taxon>
        <taxon>Suessiales</taxon>
        <taxon>Symbiodiniaceae</taxon>
        <taxon>Effrenium</taxon>
    </lineage>
</organism>
<gene>
    <name evidence="10" type="ORF">EVOR1521_LOCUS1988</name>
</gene>
<keyword evidence="11" id="KW-1185">Reference proteome</keyword>
<name>A0AA36HNR9_9DINO</name>
<sequence>MGVQGLWDLASPAGQRVNFTALENKVVAVDASIWMYHFLKAMRDEKGDMVKGAHLIGFFRRICKLLYLKIRPVFVFDGPPPALKWKTLRLRAQQRASEERQRRKVVERLLRNQLQQHLLRARAEAGEAAPAGEPGAASAPEDAFPDAQAQESEMQTEAQSESEDRLLQRPRRAAGAAWVWCRASRPSRVVGAWRRWWCRSCRRSR</sequence>
<dbReference type="Pfam" id="PF00752">
    <property type="entry name" value="XPG_N"/>
    <property type="match status" value="1"/>
</dbReference>
<keyword evidence="3" id="KW-0378">Hydrolase</keyword>
<keyword evidence="3" id="KW-0255">Endonuclease</keyword>
<dbReference type="InterPro" id="IPR019974">
    <property type="entry name" value="XPG_CS"/>
</dbReference>
<evidence type="ECO:0000256" key="4">
    <source>
        <dbReference type="ARBA" id="ARBA00022763"/>
    </source>
</evidence>
<keyword evidence="7" id="KW-0539">Nucleus</keyword>
<dbReference type="SMART" id="SM00485">
    <property type="entry name" value="XPGN"/>
    <property type="match status" value="1"/>
</dbReference>
<dbReference type="InterPro" id="IPR029060">
    <property type="entry name" value="PIN-like_dom_sf"/>
</dbReference>
<dbReference type="GO" id="GO:0003697">
    <property type="term" value="F:single-stranded DNA binding"/>
    <property type="evidence" value="ECO:0007669"/>
    <property type="project" value="InterPro"/>
</dbReference>
<evidence type="ECO:0000256" key="3">
    <source>
        <dbReference type="ARBA" id="ARBA00022759"/>
    </source>
</evidence>
<keyword evidence="3" id="KW-0540">Nuclease</keyword>
<keyword evidence="4" id="KW-0227">DNA damage</keyword>
<evidence type="ECO:0000256" key="2">
    <source>
        <dbReference type="ARBA" id="ARBA00005283"/>
    </source>
</evidence>
<dbReference type="GO" id="GO:0006289">
    <property type="term" value="P:nucleotide-excision repair"/>
    <property type="evidence" value="ECO:0007669"/>
    <property type="project" value="InterPro"/>
</dbReference>
<evidence type="ECO:0000256" key="6">
    <source>
        <dbReference type="ARBA" id="ARBA00023204"/>
    </source>
</evidence>
<dbReference type="InterPro" id="IPR006085">
    <property type="entry name" value="XPG_DNA_repair_N"/>
</dbReference>
<evidence type="ECO:0000256" key="5">
    <source>
        <dbReference type="ARBA" id="ARBA00023128"/>
    </source>
</evidence>
<dbReference type="Gene3D" id="3.40.50.1010">
    <property type="entry name" value="5'-nuclease"/>
    <property type="match status" value="1"/>
</dbReference>
<comment type="caution">
    <text evidence="10">The sequence shown here is derived from an EMBL/GenBank/DDBJ whole genome shotgun (WGS) entry which is preliminary data.</text>
</comment>
<dbReference type="InterPro" id="IPR001044">
    <property type="entry name" value="XPG/Rad2_eukaryotes"/>
</dbReference>
<protein>
    <recommendedName>
        <fullName evidence="9">XPG N-terminal domain-containing protein</fullName>
    </recommendedName>
</protein>
<dbReference type="GO" id="GO:0016788">
    <property type="term" value="F:hydrolase activity, acting on ester bonds"/>
    <property type="evidence" value="ECO:0007669"/>
    <property type="project" value="InterPro"/>
</dbReference>
<evidence type="ECO:0000313" key="11">
    <source>
        <dbReference type="Proteomes" id="UP001178507"/>
    </source>
</evidence>
<dbReference type="PANTHER" id="PTHR16171">
    <property type="entry name" value="DNA REPAIR PROTEIN COMPLEMENTING XP-G CELLS-RELATED"/>
    <property type="match status" value="1"/>
</dbReference>
<feature type="region of interest" description="Disordered" evidence="8">
    <location>
        <begin position="123"/>
        <end position="169"/>
    </location>
</feature>
<evidence type="ECO:0000256" key="7">
    <source>
        <dbReference type="ARBA" id="ARBA00023242"/>
    </source>
</evidence>
<dbReference type="PRINTS" id="PR00853">
    <property type="entry name" value="XPGRADSUPER"/>
</dbReference>
<feature type="compositionally biased region" description="Polar residues" evidence="8">
    <location>
        <begin position="149"/>
        <end position="159"/>
    </location>
</feature>
<evidence type="ECO:0000256" key="8">
    <source>
        <dbReference type="SAM" id="MobiDB-lite"/>
    </source>
</evidence>
<comment type="subcellular location">
    <subcellularLocation>
        <location evidence="1">Nucleus</location>
    </subcellularLocation>
</comment>
<keyword evidence="5" id="KW-0496">Mitochondrion</keyword>
<dbReference type="SUPFAM" id="SSF88723">
    <property type="entry name" value="PIN domain-like"/>
    <property type="match status" value="1"/>
</dbReference>
<dbReference type="GO" id="GO:0004520">
    <property type="term" value="F:DNA endonuclease activity"/>
    <property type="evidence" value="ECO:0007669"/>
    <property type="project" value="TreeGrafter"/>
</dbReference>
<evidence type="ECO:0000259" key="9">
    <source>
        <dbReference type="SMART" id="SM00485"/>
    </source>
</evidence>